<dbReference type="GO" id="GO:0007548">
    <property type="term" value="P:sex differentiation"/>
    <property type="evidence" value="ECO:0007669"/>
    <property type="project" value="UniProtKB-KW"/>
</dbReference>
<evidence type="ECO:0000313" key="20">
    <source>
        <dbReference type="EMBL" id="DBA26925.1"/>
    </source>
</evidence>
<dbReference type="InterPro" id="IPR016636">
    <property type="entry name" value="3-oxo-5-alpha-steroid_4-DH"/>
</dbReference>
<gene>
    <name evidence="20" type="ORF">GDO54_011119</name>
</gene>
<comment type="subcellular location">
    <subcellularLocation>
        <location evidence="2">Endoplasmic reticulum membrane</location>
        <topology evidence="2">Multi-pass membrane protein</topology>
    </subcellularLocation>
    <subcellularLocation>
        <location evidence="1">Microsome membrane</location>
        <topology evidence="1">Multi-pass membrane protein</topology>
    </subcellularLocation>
</comment>
<evidence type="ECO:0000256" key="16">
    <source>
        <dbReference type="ARBA" id="ARBA00048292"/>
    </source>
</evidence>
<reference evidence="20" key="1">
    <citation type="thesis" date="2020" institute="ProQuest LLC" country="789 East Eisenhower Parkway, Ann Arbor, MI, USA">
        <title>Comparative Genomics and Chromosome Evolution.</title>
        <authorList>
            <person name="Mudd A.B."/>
        </authorList>
    </citation>
    <scope>NUCLEOTIDE SEQUENCE</scope>
    <source>
        <strain evidence="20">1538</strain>
        <tissue evidence="20">Blood</tissue>
    </source>
</reference>
<dbReference type="PROSITE" id="PS50244">
    <property type="entry name" value="S5A_REDUCTASE"/>
    <property type="match status" value="1"/>
</dbReference>
<dbReference type="GO" id="GO:0005789">
    <property type="term" value="C:endoplasmic reticulum membrane"/>
    <property type="evidence" value="ECO:0007669"/>
    <property type="project" value="UniProtKB-SubCell"/>
</dbReference>
<accession>A0AAV3AVX2</accession>
<evidence type="ECO:0000256" key="12">
    <source>
        <dbReference type="ARBA" id="ARBA00023098"/>
    </source>
</evidence>
<evidence type="ECO:0000256" key="15">
    <source>
        <dbReference type="ARBA" id="ARBA00048164"/>
    </source>
</evidence>
<comment type="catalytic activity">
    <reaction evidence="16">
        <text>5alpha-pregnane-3,20-dione + NADP(+) = progesterone + NADPH + H(+)</text>
        <dbReference type="Rhea" id="RHEA:21952"/>
        <dbReference type="ChEBI" id="CHEBI:15378"/>
        <dbReference type="ChEBI" id="CHEBI:17026"/>
        <dbReference type="ChEBI" id="CHEBI:28952"/>
        <dbReference type="ChEBI" id="CHEBI:57783"/>
        <dbReference type="ChEBI" id="CHEBI:58349"/>
        <dbReference type="EC" id="1.3.1.22"/>
    </reaction>
    <physiologicalReaction direction="right-to-left" evidence="16">
        <dbReference type="Rhea" id="RHEA:21954"/>
    </physiologicalReaction>
</comment>
<evidence type="ECO:0000256" key="11">
    <source>
        <dbReference type="ARBA" id="ARBA00023002"/>
    </source>
</evidence>
<feature type="transmembrane region" description="Helical" evidence="18">
    <location>
        <begin position="7"/>
        <end position="25"/>
    </location>
</feature>
<comment type="function">
    <text evidence="14">Converts testosterone (T) into 5-alpha-dihydrotestosterone (DHT) and progesterone or corticosterone into their corresponding 5-alpha-3-oxosteroids. It plays a central role in sexual differentiation and androgen physiology.</text>
</comment>
<keyword evidence="10 18" id="KW-1133">Transmembrane helix</keyword>
<comment type="similarity">
    <text evidence="3 18">Belongs to the steroid 5-alpha reductase family.</text>
</comment>
<evidence type="ECO:0000256" key="10">
    <source>
        <dbReference type="ARBA" id="ARBA00022989"/>
    </source>
</evidence>
<keyword evidence="21" id="KW-1185">Reference proteome</keyword>
<organism evidence="20 21">
    <name type="scientific">Pyxicephalus adspersus</name>
    <name type="common">African bullfrog</name>
    <dbReference type="NCBI Taxonomy" id="30357"/>
    <lineage>
        <taxon>Eukaryota</taxon>
        <taxon>Metazoa</taxon>
        <taxon>Chordata</taxon>
        <taxon>Craniata</taxon>
        <taxon>Vertebrata</taxon>
        <taxon>Euteleostomi</taxon>
        <taxon>Amphibia</taxon>
        <taxon>Batrachia</taxon>
        <taxon>Anura</taxon>
        <taxon>Neobatrachia</taxon>
        <taxon>Ranoidea</taxon>
        <taxon>Pyxicephalidae</taxon>
        <taxon>Pyxicephalinae</taxon>
        <taxon>Pyxicephalus</taxon>
    </lineage>
</organism>
<evidence type="ECO:0000256" key="13">
    <source>
        <dbReference type="ARBA" id="ARBA00023136"/>
    </source>
</evidence>
<dbReference type="Gene3D" id="1.20.120.1630">
    <property type="match status" value="1"/>
</dbReference>
<keyword evidence="9" id="KW-0726">Sexual differentiation</keyword>
<keyword evidence="7" id="KW-0492">Microsome</keyword>
<protein>
    <recommendedName>
        <fullName evidence="18">3-oxo-5alpha-steroid 4-dehydrogenase (NADP(+))</fullName>
        <ecNumber evidence="18">1.3.1.22</ecNumber>
    </recommendedName>
</protein>
<feature type="transmembrane region" description="Helical" evidence="18">
    <location>
        <begin position="201"/>
        <end position="224"/>
    </location>
</feature>
<dbReference type="GO" id="GO:0030154">
    <property type="term" value="P:cell differentiation"/>
    <property type="evidence" value="ECO:0007669"/>
    <property type="project" value="UniProtKB-KW"/>
</dbReference>
<dbReference type="GO" id="GO:0047751">
    <property type="term" value="F:3-oxo-5-alpha-steroid 4-dehydrogenase (NADP+) activity"/>
    <property type="evidence" value="ECO:0007669"/>
    <property type="project" value="UniProtKB-EC"/>
</dbReference>
<feature type="transmembrane region" description="Helical" evidence="18">
    <location>
        <begin position="113"/>
        <end position="134"/>
    </location>
</feature>
<evidence type="ECO:0000256" key="1">
    <source>
        <dbReference type="ARBA" id="ARBA00004154"/>
    </source>
</evidence>
<evidence type="ECO:0000256" key="17">
    <source>
        <dbReference type="ARBA" id="ARBA00049397"/>
    </source>
</evidence>
<evidence type="ECO:0000256" key="5">
    <source>
        <dbReference type="ARBA" id="ARBA00022782"/>
    </source>
</evidence>
<evidence type="ECO:0000256" key="7">
    <source>
        <dbReference type="ARBA" id="ARBA00022848"/>
    </source>
</evidence>
<keyword evidence="12" id="KW-0443">Lipid metabolism</keyword>
<evidence type="ECO:0000256" key="14">
    <source>
        <dbReference type="ARBA" id="ARBA00045549"/>
    </source>
</evidence>
<name>A0AAV3AVX2_PYXAD</name>
<evidence type="ECO:0000256" key="6">
    <source>
        <dbReference type="ARBA" id="ARBA00022824"/>
    </source>
</evidence>
<dbReference type="InterPro" id="IPR039357">
    <property type="entry name" value="SRD5A/TECR"/>
</dbReference>
<dbReference type="AlphaFoldDB" id="A0AAV3AVX2"/>
<evidence type="ECO:0000256" key="3">
    <source>
        <dbReference type="ARBA" id="ARBA00007742"/>
    </source>
</evidence>
<evidence type="ECO:0000256" key="9">
    <source>
        <dbReference type="ARBA" id="ARBA00022928"/>
    </source>
</evidence>
<keyword evidence="6" id="KW-0256">Endoplasmic reticulum</keyword>
<evidence type="ECO:0000313" key="21">
    <source>
        <dbReference type="Proteomes" id="UP001181693"/>
    </source>
</evidence>
<dbReference type="Proteomes" id="UP001181693">
    <property type="component" value="Unassembled WGS sequence"/>
</dbReference>
<feature type="transmembrane region" description="Helical" evidence="18">
    <location>
        <begin position="146"/>
        <end position="163"/>
    </location>
</feature>
<keyword evidence="11" id="KW-0560">Oxidoreductase</keyword>
<keyword evidence="13 18" id="KW-0472">Membrane</keyword>
<dbReference type="GO" id="GO:0006702">
    <property type="term" value="P:androgen biosynthetic process"/>
    <property type="evidence" value="ECO:0007669"/>
    <property type="project" value="UniProtKB-ARBA"/>
</dbReference>
<dbReference type="FunFam" id="1.20.120.1630:FF:000002">
    <property type="entry name" value="Steroid 5 alpha-reductase 1"/>
    <property type="match status" value="1"/>
</dbReference>
<dbReference type="PANTHER" id="PTHR10556">
    <property type="entry name" value="3-OXO-5-ALPHA-STEROID 4-DEHYDROGENASE"/>
    <property type="match status" value="1"/>
</dbReference>
<comment type="caution">
    <text evidence="20">The sequence shown here is derived from an EMBL/GenBank/DDBJ whole genome shotgun (WGS) entry which is preliminary data.</text>
</comment>
<evidence type="ECO:0000256" key="2">
    <source>
        <dbReference type="ARBA" id="ARBA00004477"/>
    </source>
</evidence>
<comment type="catalytic activity">
    <reaction evidence="15 18">
        <text>a 3-oxo-5alpha-steroid + NADP(+) = a 3-oxo-Delta(4)-steroid + NADPH + H(+)</text>
        <dbReference type="Rhea" id="RHEA:54384"/>
        <dbReference type="ChEBI" id="CHEBI:13601"/>
        <dbReference type="ChEBI" id="CHEBI:15378"/>
        <dbReference type="ChEBI" id="CHEBI:47909"/>
        <dbReference type="ChEBI" id="CHEBI:57783"/>
        <dbReference type="ChEBI" id="CHEBI:58349"/>
        <dbReference type="EC" id="1.3.1.22"/>
    </reaction>
</comment>
<feature type="domain" description="3-oxo-5-alpha-steroid 4-dehydrogenase C-terminal" evidence="19">
    <location>
        <begin position="106"/>
        <end position="254"/>
    </location>
</feature>
<keyword evidence="5" id="KW-0221">Differentiation</keyword>
<dbReference type="EC" id="1.3.1.22" evidence="18"/>
<dbReference type="EMBL" id="DYDO01000004">
    <property type="protein sequence ID" value="DBA26925.1"/>
    <property type="molecule type" value="Genomic_DNA"/>
</dbReference>
<proteinExistence type="inferred from homology"/>
<keyword evidence="8" id="KW-0521">NADP</keyword>
<evidence type="ECO:0000256" key="8">
    <source>
        <dbReference type="ARBA" id="ARBA00022857"/>
    </source>
</evidence>
<dbReference type="PANTHER" id="PTHR10556:SF37">
    <property type="entry name" value="3-OXO-5-ALPHA-STEROID 4-DEHYDROGENASE 2"/>
    <property type="match status" value="1"/>
</dbReference>
<evidence type="ECO:0000256" key="4">
    <source>
        <dbReference type="ARBA" id="ARBA00022692"/>
    </source>
</evidence>
<sequence length="254" mass="29333">MQCTQDLDFYLSIILIIVGLLFLLRQVTEPAGYGKHVPKKDTSNFILISAKYGWFIQESPSFFVPVLAILYNQRWDSLGCKMLLGMFCGHYFHRTFIYSAITRGRPTPLCIVFLAVIFCSYNGFLQGHCMVFVATYPNNWHMDIRFLSGSIIFITGMAINIHSDHILRNLRRPSEVAYKIPQGGMFNYVSGANFFGEILEWFGYAIATWSLPGFAFALFTLCSIGPRAYHHHKFYLQEFKHYPKERKALIPFIF</sequence>
<keyword evidence="4 18" id="KW-0812">Transmembrane</keyword>
<dbReference type="PIRSF" id="PIRSF015596">
    <property type="entry name" value="5_alpha-SR2"/>
    <property type="match status" value="1"/>
</dbReference>
<evidence type="ECO:0000256" key="18">
    <source>
        <dbReference type="PIRNR" id="PIRNR015596"/>
    </source>
</evidence>
<evidence type="ECO:0000259" key="19">
    <source>
        <dbReference type="Pfam" id="PF02544"/>
    </source>
</evidence>
<dbReference type="InterPro" id="IPR001104">
    <property type="entry name" value="3-oxo-5_a-steroid_4-DH_C"/>
</dbReference>
<dbReference type="Pfam" id="PF02544">
    <property type="entry name" value="Steroid_dh"/>
    <property type="match status" value="1"/>
</dbReference>
<comment type="catalytic activity">
    <reaction evidence="17">
        <text>17beta-hydroxy-5alpha-androstan-3-one + NADP(+) = testosterone + NADPH + H(+)</text>
        <dbReference type="Rhea" id="RHEA:50820"/>
        <dbReference type="ChEBI" id="CHEBI:15378"/>
        <dbReference type="ChEBI" id="CHEBI:16330"/>
        <dbReference type="ChEBI" id="CHEBI:17347"/>
        <dbReference type="ChEBI" id="CHEBI:57783"/>
        <dbReference type="ChEBI" id="CHEBI:58349"/>
        <dbReference type="EC" id="1.3.1.22"/>
    </reaction>
    <physiologicalReaction direction="right-to-left" evidence="17">
        <dbReference type="Rhea" id="RHEA:50822"/>
    </physiologicalReaction>
</comment>